<name>A0A1T4XR65_9BACL</name>
<evidence type="ECO:0000313" key="1">
    <source>
        <dbReference type="EMBL" id="SKA92056.1"/>
    </source>
</evidence>
<accession>A0A1T4XR65</accession>
<keyword evidence="2" id="KW-1185">Reference proteome</keyword>
<evidence type="ECO:0000313" key="2">
    <source>
        <dbReference type="Proteomes" id="UP000190042"/>
    </source>
</evidence>
<protein>
    <submittedName>
        <fullName evidence="1">Uncharacterized protein</fullName>
    </submittedName>
</protein>
<gene>
    <name evidence="1" type="ORF">SAMN04244570_1237</name>
</gene>
<reference evidence="2" key="1">
    <citation type="submission" date="2017-02" db="EMBL/GenBank/DDBJ databases">
        <authorList>
            <person name="Varghese N."/>
            <person name="Submissions S."/>
        </authorList>
    </citation>
    <scope>NUCLEOTIDE SEQUENCE [LARGE SCALE GENOMIC DNA]</scope>
    <source>
        <strain evidence="2">DSM 23966</strain>
    </source>
</reference>
<dbReference type="EMBL" id="FUYJ01000001">
    <property type="protein sequence ID" value="SKA92056.1"/>
    <property type="molecule type" value="Genomic_DNA"/>
</dbReference>
<organism evidence="1 2">
    <name type="scientific">Sporosarcina newyorkensis</name>
    <dbReference type="NCBI Taxonomy" id="759851"/>
    <lineage>
        <taxon>Bacteria</taxon>
        <taxon>Bacillati</taxon>
        <taxon>Bacillota</taxon>
        <taxon>Bacilli</taxon>
        <taxon>Bacillales</taxon>
        <taxon>Caryophanaceae</taxon>
        <taxon>Sporosarcina</taxon>
    </lineage>
</organism>
<sequence length="55" mass="6277">MLSERVEFGDKGSSNELKMLMELLKSGSIDEQRMLAQTLLELGDRHNTKREPLSN</sequence>
<dbReference type="RefSeq" id="WP_176132484.1">
    <property type="nucleotide sequence ID" value="NZ_FUYJ01000001.1"/>
</dbReference>
<dbReference type="Proteomes" id="UP000190042">
    <property type="component" value="Unassembled WGS sequence"/>
</dbReference>
<dbReference type="AlphaFoldDB" id="A0A1T4XR65"/>
<proteinExistence type="predicted"/>